<dbReference type="EMBL" id="AP023322">
    <property type="protein sequence ID" value="BCI63598.1"/>
    <property type="molecule type" value="Genomic_DNA"/>
</dbReference>
<sequence length="48" mass="6077">MYNYFDVFPNFHYFNILILLQNKIPSYSIQYLRIIKYKYLNYFKAEII</sequence>
<protein>
    <submittedName>
        <fullName evidence="1">Uncharacterized protein</fullName>
    </submittedName>
</protein>
<evidence type="ECO:0000313" key="1">
    <source>
        <dbReference type="EMBL" id="BCI63598.1"/>
    </source>
</evidence>
<proteinExistence type="predicted"/>
<evidence type="ECO:0000313" key="2">
    <source>
        <dbReference type="Proteomes" id="UP000594042"/>
    </source>
</evidence>
<name>A0A7G1HZG7_9BACT</name>
<organism evidence="1 2">
    <name type="scientific">Coprobacter secundus subsp. similis</name>
    <dbReference type="NCBI Taxonomy" id="2751153"/>
    <lineage>
        <taxon>Bacteria</taxon>
        <taxon>Pseudomonadati</taxon>
        <taxon>Bacteroidota</taxon>
        <taxon>Bacteroidia</taxon>
        <taxon>Bacteroidales</taxon>
        <taxon>Barnesiellaceae</taxon>
        <taxon>Coprobacter</taxon>
    </lineage>
</organism>
<reference evidence="2" key="1">
    <citation type="submission" date="2020-07" db="EMBL/GenBank/DDBJ databases">
        <title>Complete genome sequencing of Coprobacter sp. strain 2CBH44.</title>
        <authorList>
            <person name="Sakamoto M."/>
            <person name="Murakami T."/>
            <person name="Mori H."/>
        </authorList>
    </citation>
    <scope>NUCLEOTIDE SEQUENCE [LARGE SCALE GENOMIC DNA]</scope>
    <source>
        <strain evidence="2">2CBH44</strain>
    </source>
</reference>
<keyword evidence="2" id="KW-1185">Reference proteome</keyword>
<dbReference type="AlphaFoldDB" id="A0A7G1HZG7"/>
<dbReference type="KEGG" id="copr:Cop2CBH44_19510"/>
<gene>
    <name evidence="1" type="ORF">Cop2CBH44_19510</name>
</gene>
<dbReference type="Proteomes" id="UP000594042">
    <property type="component" value="Chromosome"/>
</dbReference>
<accession>A0A7G1HZG7</accession>